<comment type="caution">
    <text evidence="3">The sequence shown here is derived from an EMBL/GenBank/DDBJ whole genome shotgun (WGS) entry which is preliminary data.</text>
</comment>
<accession>A0ABN9LHX6</accession>
<dbReference type="EMBL" id="CAUEEQ010019582">
    <property type="protein sequence ID" value="CAJ0942012.1"/>
    <property type="molecule type" value="Genomic_DNA"/>
</dbReference>
<evidence type="ECO:0000256" key="1">
    <source>
        <dbReference type="SAM" id="MobiDB-lite"/>
    </source>
</evidence>
<proteinExistence type="predicted"/>
<evidence type="ECO:0000259" key="2">
    <source>
        <dbReference type="PROSITE" id="PS51408"/>
    </source>
</evidence>
<feature type="region of interest" description="Disordered" evidence="1">
    <location>
        <begin position="376"/>
        <end position="400"/>
    </location>
</feature>
<dbReference type="PANTHER" id="PTHR11485:SF31">
    <property type="entry name" value="SEROTRANSFERRIN"/>
    <property type="match status" value="1"/>
</dbReference>
<name>A0ABN9LHX6_9NEOB</name>
<dbReference type="Gene3D" id="3.40.190.10">
    <property type="entry name" value="Periplasmic binding protein-like II"/>
    <property type="match status" value="2"/>
</dbReference>
<reference evidence="3" key="1">
    <citation type="submission" date="2023-07" db="EMBL/GenBank/DDBJ databases">
        <authorList>
            <person name="Stuckert A."/>
        </authorList>
    </citation>
    <scope>NUCLEOTIDE SEQUENCE</scope>
</reference>
<evidence type="ECO:0000313" key="3">
    <source>
        <dbReference type="EMBL" id="CAJ0942012.1"/>
    </source>
</evidence>
<organism evidence="3 4">
    <name type="scientific">Ranitomeya imitator</name>
    <name type="common">mimic poison frog</name>
    <dbReference type="NCBI Taxonomy" id="111125"/>
    <lineage>
        <taxon>Eukaryota</taxon>
        <taxon>Metazoa</taxon>
        <taxon>Chordata</taxon>
        <taxon>Craniata</taxon>
        <taxon>Vertebrata</taxon>
        <taxon>Euteleostomi</taxon>
        <taxon>Amphibia</taxon>
        <taxon>Batrachia</taxon>
        <taxon>Anura</taxon>
        <taxon>Neobatrachia</taxon>
        <taxon>Hyloidea</taxon>
        <taxon>Dendrobatidae</taxon>
        <taxon>Dendrobatinae</taxon>
        <taxon>Ranitomeya</taxon>
    </lineage>
</organism>
<dbReference type="PRINTS" id="PR00422">
    <property type="entry name" value="TRANSFERRIN"/>
</dbReference>
<dbReference type="SMART" id="SM00094">
    <property type="entry name" value="TR_FER"/>
    <property type="match status" value="1"/>
</dbReference>
<dbReference type="Pfam" id="PF00405">
    <property type="entry name" value="Transferrin"/>
    <property type="match status" value="3"/>
</dbReference>
<dbReference type="SUPFAM" id="SSF53850">
    <property type="entry name" value="Periplasmic binding protein-like II"/>
    <property type="match status" value="2"/>
</dbReference>
<dbReference type="InterPro" id="IPR001156">
    <property type="entry name" value="Transferrin-like_dom"/>
</dbReference>
<dbReference type="PANTHER" id="PTHR11485">
    <property type="entry name" value="TRANSFERRIN"/>
    <property type="match status" value="1"/>
</dbReference>
<dbReference type="Proteomes" id="UP001176940">
    <property type="component" value="Unassembled WGS sequence"/>
</dbReference>
<dbReference type="PROSITE" id="PS51408">
    <property type="entry name" value="TRANSFERRIN_LIKE_4"/>
    <property type="match status" value="2"/>
</dbReference>
<feature type="domain" description="Transferrin-like" evidence="2">
    <location>
        <begin position="220"/>
        <end position="469"/>
    </location>
</feature>
<feature type="domain" description="Transferrin-like" evidence="2">
    <location>
        <begin position="1"/>
        <end position="210"/>
    </location>
</feature>
<gene>
    <name evidence="3" type="ORF">RIMI_LOCUS9440987</name>
</gene>
<keyword evidence="4" id="KW-1185">Reference proteome</keyword>
<evidence type="ECO:0000313" key="4">
    <source>
        <dbReference type="Proteomes" id="UP001176940"/>
    </source>
</evidence>
<sequence>MPCGMGAEKDALCEGPAMTSPSCDWSRDRSCDRSRDRNVVEVASEIFSASCAPGAQEENLCEQCAGQEDKCTRGPGEPYYGDEGAFRCLREDKGDVAFVEDTALTGQYSDNFELLCPDNTRRPLSQYKICNFGRIPRHAVVTRSSGNKMKDITEYLLQAQKKECKLFSSTHGKDLLFEDTTSALIALPSAMDTFLFLGPDLFNGMKTLNGAHPPRVNQQIRWCPQSKNEKKKCDDWSSVSGGAIKCTEPSSGLECIEMILKGEAEAVNLDVEHAYTALKCGLLPSVEEYRNKDDLIPCQIPGSEYSEFGSYRIVALVKKTDKDLTWNNLQGKKSCHTRVGDMIGWNIPVYLISKKTKNCDLGYSVLYPAWKTAAEPQRQNRRGSAGNPYNGSTDGLKPPLIKTSEMSMINDIIRYRKTGSYFSQSCAPGSAIDSNLCKLCIGDPQNPEANTKCSLSDKEAYYGHEGAVR</sequence>
<protein>
    <recommendedName>
        <fullName evidence="2">Transferrin-like domain-containing protein</fullName>
    </recommendedName>
</protein>